<feature type="region of interest" description="Disordered" evidence="1">
    <location>
        <begin position="1"/>
        <end position="134"/>
    </location>
</feature>
<name>A0A1I7WG59_HETBA</name>
<reference evidence="3" key="1">
    <citation type="submission" date="2016-11" db="UniProtKB">
        <authorList>
            <consortium name="WormBaseParasite"/>
        </authorList>
    </citation>
    <scope>IDENTIFICATION</scope>
</reference>
<dbReference type="WBParaSite" id="Hba_03973">
    <property type="protein sequence ID" value="Hba_03973"/>
    <property type="gene ID" value="Hba_03973"/>
</dbReference>
<organism evidence="2 3">
    <name type="scientific">Heterorhabditis bacteriophora</name>
    <name type="common">Entomopathogenic nematode worm</name>
    <dbReference type="NCBI Taxonomy" id="37862"/>
    <lineage>
        <taxon>Eukaryota</taxon>
        <taxon>Metazoa</taxon>
        <taxon>Ecdysozoa</taxon>
        <taxon>Nematoda</taxon>
        <taxon>Chromadorea</taxon>
        <taxon>Rhabditida</taxon>
        <taxon>Rhabditina</taxon>
        <taxon>Rhabditomorpha</taxon>
        <taxon>Strongyloidea</taxon>
        <taxon>Heterorhabditidae</taxon>
        <taxon>Heterorhabditis</taxon>
    </lineage>
</organism>
<accession>A0A1I7WG59</accession>
<dbReference type="AlphaFoldDB" id="A0A1I7WG59"/>
<protein>
    <submittedName>
        <fullName evidence="3">Pleckstrin homology domain-containing family A member 6</fullName>
    </submittedName>
</protein>
<evidence type="ECO:0000256" key="1">
    <source>
        <dbReference type="SAM" id="MobiDB-lite"/>
    </source>
</evidence>
<feature type="compositionally biased region" description="Basic and acidic residues" evidence="1">
    <location>
        <begin position="1"/>
        <end position="10"/>
    </location>
</feature>
<feature type="compositionally biased region" description="Polar residues" evidence="1">
    <location>
        <begin position="108"/>
        <end position="124"/>
    </location>
</feature>
<sequence>MSMFRTREESEPPENQLQKTMGDSSPRNSRISEHELRFRKSTEKLTVPDWYRENRPTVRPTDVDLTLPRGTSYSSVPSNQCITTTKGTTAPHRPESPHSQQSHHRYSQPFSYTSGPYHHSQSPPGNFDIPRGMFDRYKDEIEDLRKSRTSLHQLGQEQRQVVAL</sequence>
<evidence type="ECO:0000313" key="2">
    <source>
        <dbReference type="Proteomes" id="UP000095283"/>
    </source>
</evidence>
<evidence type="ECO:0000313" key="3">
    <source>
        <dbReference type="WBParaSite" id="Hba_03973"/>
    </source>
</evidence>
<dbReference type="Proteomes" id="UP000095283">
    <property type="component" value="Unplaced"/>
</dbReference>
<feature type="compositionally biased region" description="Polar residues" evidence="1">
    <location>
        <begin position="69"/>
        <end position="88"/>
    </location>
</feature>
<feature type="compositionally biased region" description="Basic and acidic residues" evidence="1">
    <location>
        <begin position="30"/>
        <end position="43"/>
    </location>
</feature>
<proteinExistence type="predicted"/>
<feature type="compositionally biased region" description="Polar residues" evidence="1">
    <location>
        <begin position="13"/>
        <end position="29"/>
    </location>
</feature>
<keyword evidence="2" id="KW-1185">Reference proteome</keyword>